<reference evidence="1 2" key="1">
    <citation type="journal article" date="2009" name="Nat. Genet.">
        <title>The genome of the cucumber, Cucumis sativus L.</title>
        <authorList>
            <person name="Huang S."/>
            <person name="Li R."/>
            <person name="Zhang Z."/>
            <person name="Li L."/>
            <person name="Gu X."/>
            <person name="Fan W."/>
            <person name="Lucas W.J."/>
            <person name="Wang X."/>
            <person name="Xie B."/>
            <person name="Ni P."/>
            <person name="Ren Y."/>
            <person name="Zhu H."/>
            <person name="Li J."/>
            <person name="Lin K."/>
            <person name="Jin W."/>
            <person name="Fei Z."/>
            <person name="Li G."/>
            <person name="Staub J."/>
            <person name="Kilian A."/>
            <person name="van der Vossen E.A."/>
            <person name="Wu Y."/>
            <person name="Guo J."/>
            <person name="He J."/>
            <person name="Jia Z."/>
            <person name="Ren Y."/>
            <person name="Tian G."/>
            <person name="Lu Y."/>
            <person name="Ruan J."/>
            <person name="Qian W."/>
            <person name="Wang M."/>
            <person name="Huang Q."/>
            <person name="Li B."/>
            <person name="Xuan Z."/>
            <person name="Cao J."/>
            <person name="Asan"/>
            <person name="Wu Z."/>
            <person name="Zhang J."/>
            <person name="Cai Q."/>
            <person name="Bai Y."/>
            <person name="Zhao B."/>
            <person name="Han Y."/>
            <person name="Li Y."/>
            <person name="Li X."/>
            <person name="Wang S."/>
            <person name="Shi Q."/>
            <person name="Liu S."/>
            <person name="Cho W.K."/>
            <person name="Kim J.Y."/>
            <person name="Xu Y."/>
            <person name="Heller-Uszynska K."/>
            <person name="Miao H."/>
            <person name="Cheng Z."/>
            <person name="Zhang S."/>
            <person name="Wu J."/>
            <person name="Yang Y."/>
            <person name="Kang H."/>
            <person name="Li M."/>
            <person name="Liang H."/>
            <person name="Ren X."/>
            <person name="Shi Z."/>
            <person name="Wen M."/>
            <person name="Jian M."/>
            <person name="Yang H."/>
            <person name="Zhang G."/>
            <person name="Yang Z."/>
            <person name="Chen R."/>
            <person name="Liu S."/>
            <person name="Li J."/>
            <person name="Ma L."/>
            <person name="Liu H."/>
            <person name="Zhou Y."/>
            <person name="Zhao J."/>
            <person name="Fang X."/>
            <person name="Li G."/>
            <person name="Fang L."/>
            <person name="Li Y."/>
            <person name="Liu D."/>
            <person name="Zheng H."/>
            <person name="Zhang Y."/>
            <person name="Qin N."/>
            <person name="Li Z."/>
            <person name="Yang G."/>
            <person name="Yang S."/>
            <person name="Bolund L."/>
            <person name="Kristiansen K."/>
            <person name="Zheng H."/>
            <person name="Li S."/>
            <person name="Zhang X."/>
            <person name="Yang H."/>
            <person name="Wang J."/>
            <person name="Sun R."/>
            <person name="Zhang B."/>
            <person name="Jiang S."/>
            <person name="Wang J."/>
            <person name="Du Y."/>
            <person name="Li S."/>
        </authorList>
    </citation>
    <scope>NUCLEOTIDE SEQUENCE [LARGE SCALE GENOMIC DNA]</scope>
    <source>
        <strain evidence="2">cv. 9930</strain>
    </source>
</reference>
<dbReference type="AlphaFoldDB" id="A0A0A0LJN4"/>
<dbReference type="Gramene" id="KGN62080">
    <property type="protein sequence ID" value="KGN62080"/>
    <property type="gene ID" value="Csa_2G296050"/>
</dbReference>
<accession>A0A0A0LJN4</accession>
<dbReference type="Proteomes" id="UP000029981">
    <property type="component" value="Chromosome 2"/>
</dbReference>
<reference evidence="1 2" key="3">
    <citation type="journal article" date="2010" name="BMC Genomics">
        <title>Transcriptome sequencing and comparative analysis of cucumber flowers with different sex types.</title>
        <authorList>
            <person name="Guo S."/>
            <person name="Zheng Y."/>
            <person name="Joung J.G."/>
            <person name="Liu S."/>
            <person name="Zhang Z."/>
            <person name="Crasta O.R."/>
            <person name="Sobral B.W."/>
            <person name="Xu Y."/>
            <person name="Huang S."/>
            <person name="Fei Z."/>
        </authorList>
    </citation>
    <scope>NUCLEOTIDE SEQUENCE [LARGE SCALE GENOMIC DNA]</scope>
    <source>
        <strain evidence="2">cv. 9930</strain>
    </source>
</reference>
<dbReference type="EMBL" id="CM002923">
    <property type="protein sequence ID" value="KGN62080.1"/>
    <property type="molecule type" value="Genomic_DNA"/>
</dbReference>
<name>A0A0A0LJN4_CUCSA</name>
<evidence type="ECO:0000313" key="1">
    <source>
        <dbReference type="EMBL" id="KGN62080.1"/>
    </source>
</evidence>
<proteinExistence type="predicted"/>
<reference evidence="1 2" key="2">
    <citation type="journal article" date="2009" name="PLoS ONE">
        <title>An integrated genetic and cytogenetic map of the cucumber genome.</title>
        <authorList>
            <person name="Ren Y."/>
            <person name="Zhang Z."/>
            <person name="Liu J."/>
            <person name="Staub J.E."/>
            <person name="Han Y."/>
            <person name="Cheng Z."/>
            <person name="Li X."/>
            <person name="Lu J."/>
            <person name="Miao H."/>
            <person name="Kang H."/>
            <person name="Xie B."/>
            <person name="Gu X."/>
            <person name="Wang X."/>
            <person name="Du Y."/>
            <person name="Jin W."/>
            <person name="Huang S."/>
        </authorList>
    </citation>
    <scope>NUCLEOTIDE SEQUENCE [LARGE SCALE GENOMIC DNA]</scope>
    <source>
        <strain evidence="2">cv. 9930</strain>
    </source>
</reference>
<sequence length="68" mass="7890">MRNHIKTHKSNQWTADLGYPFELVETPEETWDSSVKIFKWSTESITWPSNNGSNTPDVKIFDAAENFD</sequence>
<gene>
    <name evidence="1" type="ORF">Csa_2G296050</name>
</gene>
<reference evidence="1 2" key="4">
    <citation type="journal article" date="2011" name="BMC Genomics">
        <title>RNA-Seq improves annotation of protein-coding genes in the cucumber genome.</title>
        <authorList>
            <person name="Li Z."/>
            <person name="Zhang Z."/>
            <person name="Yan P."/>
            <person name="Huang S."/>
            <person name="Fei Z."/>
            <person name="Lin K."/>
        </authorList>
    </citation>
    <scope>NUCLEOTIDE SEQUENCE [LARGE SCALE GENOMIC DNA]</scope>
    <source>
        <strain evidence="2">cv. 9930</strain>
    </source>
</reference>
<organism evidence="1 2">
    <name type="scientific">Cucumis sativus</name>
    <name type="common">Cucumber</name>
    <dbReference type="NCBI Taxonomy" id="3659"/>
    <lineage>
        <taxon>Eukaryota</taxon>
        <taxon>Viridiplantae</taxon>
        <taxon>Streptophyta</taxon>
        <taxon>Embryophyta</taxon>
        <taxon>Tracheophyta</taxon>
        <taxon>Spermatophyta</taxon>
        <taxon>Magnoliopsida</taxon>
        <taxon>eudicotyledons</taxon>
        <taxon>Gunneridae</taxon>
        <taxon>Pentapetalae</taxon>
        <taxon>rosids</taxon>
        <taxon>fabids</taxon>
        <taxon>Cucurbitales</taxon>
        <taxon>Cucurbitaceae</taxon>
        <taxon>Benincaseae</taxon>
        <taxon>Cucumis</taxon>
    </lineage>
</organism>
<keyword evidence="2" id="KW-1185">Reference proteome</keyword>
<evidence type="ECO:0000313" key="2">
    <source>
        <dbReference type="Proteomes" id="UP000029981"/>
    </source>
</evidence>
<protein>
    <submittedName>
        <fullName evidence="1">Uncharacterized protein</fullName>
    </submittedName>
</protein>